<dbReference type="SMR" id="A0A1S2XX15"/>
<dbReference type="PANTHER" id="PTHR34060:SF1">
    <property type="entry name" value="POLYKETIDE CYCLASE _ DEHYDRASE AND LIPID TRANSPORT PROTEIN"/>
    <property type="match status" value="1"/>
</dbReference>
<evidence type="ECO:0000313" key="2">
    <source>
        <dbReference type="Proteomes" id="UP000087171"/>
    </source>
</evidence>
<accession>A0A1S2XX15</accession>
<name>A0A1S2XX15_CICAR</name>
<dbReference type="CDD" id="cd08866">
    <property type="entry name" value="SRPBCC_11"/>
    <property type="match status" value="1"/>
</dbReference>
<dbReference type="PANTHER" id="PTHR34060">
    <property type="entry name" value="POLYKETIDE CYCLASE / DEHYDRASE AND LIPID TRANSPORT PROTEIN"/>
    <property type="match status" value="1"/>
</dbReference>
<proteinExistence type="predicted"/>
<organism evidence="2 3">
    <name type="scientific">Cicer arietinum</name>
    <name type="common">Chickpea</name>
    <name type="synonym">Garbanzo</name>
    <dbReference type="NCBI Taxonomy" id="3827"/>
    <lineage>
        <taxon>Eukaryota</taxon>
        <taxon>Viridiplantae</taxon>
        <taxon>Streptophyta</taxon>
        <taxon>Embryophyta</taxon>
        <taxon>Tracheophyta</taxon>
        <taxon>Spermatophyta</taxon>
        <taxon>Magnoliopsida</taxon>
        <taxon>eudicotyledons</taxon>
        <taxon>Gunneridae</taxon>
        <taxon>Pentapetalae</taxon>
        <taxon>rosids</taxon>
        <taxon>fabids</taxon>
        <taxon>Fabales</taxon>
        <taxon>Fabaceae</taxon>
        <taxon>Papilionoideae</taxon>
        <taxon>50 kb inversion clade</taxon>
        <taxon>NPAAA clade</taxon>
        <taxon>Hologalegina</taxon>
        <taxon>IRL clade</taxon>
        <taxon>Cicereae</taxon>
        <taxon>Cicer</taxon>
    </lineage>
</organism>
<feature type="domain" description="Coenzyme Q-binding protein COQ10 START" evidence="1">
    <location>
        <begin position="123"/>
        <end position="268"/>
    </location>
</feature>
<dbReference type="InterPro" id="IPR023393">
    <property type="entry name" value="START-like_dom_sf"/>
</dbReference>
<protein>
    <submittedName>
        <fullName evidence="3">Uncharacterized protein LOC101510907</fullName>
    </submittedName>
</protein>
<dbReference type="eggNOG" id="ENOG502RXSU">
    <property type="taxonomic scope" value="Eukaryota"/>
</dbReference>
<dbReference type="GeneID" id="101510907"/>
<evidence type="ECO:0000259" key="1">
    <source>
        <dbReference type="Pfam" id="PF03364"/>
    </source>
</evidence>
<keyword evidence="2" id="KW-1185">Reference proteome</keyword>
<gene>
    <name evidence="3" type="primary">LOC101510907</name>
</gene>
<reference evidence="2" key="1">
    <citation type="journal article" date="2013" name="Nat. Biotechnol.">
        <title>Draft genome sequence of chickpea (Cicer arietinum) provides a resource for trait improvement.</title>
        <authorList>
            <person name="Varshney R.K."/>
            <person name="Song C."/>
            <person name="Saxena R.K."/>
            <person name="Azam S."/>
            <person name="Yu S."/>
            <person name="Sharpe A.G."/>
            <person name="Cannon S."/>
            <person name="Baek J."/>
            <person name="Rosen B.D."/>
            <person name="Tar'an B."/>
            <person name="Millan T."/>
            <person name="Zhang X."/>
            <person name="Ramsay L.D."/>
            <person name="Iwata A."/>
            <person name="Wang Y."/>
            <person name="Nelson W."/>
            <person name="Farmer A.D."/>
            <person name="Gaur P.M."/>
            <person name="Soderlund C."/>
            <person name="Penmetsa R.V."/>
            <person name="Xu C."/>
            <person name="Bharti A.K."/>
            <person name="He W."/>
            <person name="Winter P."/>
            <person name="Zhao S."/>
            <person name="Hane J.K."/>
            <person name="Carrasquilla-Garcia N."/>
            <person name="Condie J.A."/>
            <person name="Upadhyaya H.D."/>
            <person name="Luo M.C."/>
            <person name="Thudi M."/>
            <person name="Gowda C.L."/>
            <person name="Singh N.P."/>
            <person name="Lichtenzveig J."/>
            <person name="Gali K.K."/>
            <person name="Rubio J."/>
            <person name="Nadarajan N."/>
            <person name="Dolezel J."/>
            <person name="Bansal K.C."/>
            <person name="Xu X."/>
            <person name="Edwards D."/>
            <person name="Zhang G."/>
            <person name="Kahl G."/>
            <person name="Gil J."/>
            <person name="Singh K.B."/>
            <person name="Datta S.K."/>
            <person name="Jackson S.A."/>
            <person name="Wang J."/>
            <person name="Cook D.R."/>
        </authorList>
    </citation>
    <scope>NUCLEOTIDE SEQUENCE [LARGE SCALE GENOMIC DNA]</scope>
    <source>
        <strain evidence="2">cv. CDC Frontier</strain>
    </source>
</reference>
<reference evidence="3" key="2">
    <citation type="submission" date="2025-08" db="UniProtKB">
        <authorList>
            <consortium name="RefSeq"/>
        </authorList>
    </citation>
    <scope>IDENTIFICATION</scope>
    <source>
        <tissue evidence="3">Etiolated seedlings</tissue>
    </source>
</reference>
<dbReference type="PaxDb" id="3827-XP_004495840.1"/>
<evidence type="ECO:0000313" key="3">
    <source>
        <dbReference type="RefSeq" id="XP_004495840.1"/>
    </source>
</evidence>
<dbReference type="RefSeq" id="XP_004495840.1">
    <property type="nucleotide sequence ID" value="XM_004495783.3"/>
</dbReference>
<dbReference type="SUPFAM" id="SSF55961">
    <property type="entry name" value="Bet v1-like"/>
    <property type="match status" value="1"/>
</dbReference>
<dbReference type="KEGG" id="cam:101510907"/>
<dbReference type="InterPro" id="IPR005031">
    <property type="entry name" value="COQ10_START"/>
</dbReference>
<dbReference type="Pfam" id="PF03364">
    <property type="entry name" value="Polyketide_cyc"/>
    <property type="match status" value="1"/>
</dbReference>
<dbReference type="Proteomes" id="UP000087171">
    <property type="component" value="Chromosome Ca4"/>
</dbReference>
<dbReference type="Gene3D" id="3.30.530.20">
    <property type="match status" value="1"/>
</dbReference>
<dbReference type="AlphaFoldDB" id="A0A1S2XX15"/>
<dbReference type="OrthoDB" id="5732at2759"/>
<sequence>MRAAIPASSEAFLFPQPLPTSISITHSSLLFSPPFHFNTTLSTTAPPKPCSLNFHSNSTPFMYRASKPNPTTLNPDDADDSGNLLVTEAEDIEELQSLAEDGVYIEVTKLEKNSRRIESRISIDARLDTIWTILTDYEKLADFIPGLALSKLIQKGHNFARLLQIGEQNLAFGLKFDAKGVIDCYEKDLETLPSGMKRDIDFKMIEGDFQLFEGKWSILQLFSSGNPEESPIQEVNTTLSYVVDVKPKMWLPVRLIEGRLCREIKTNLISIRGEAQKNTDRTVNANKFE</sequence>